<dbReference type="InterPro" id="IPR009097">
    <property type="entry name" value="Cyclic_Pdiesterase"/>
</dbReference>
<protein>
    <recommendedName>
        <fullName evidence="2">RNA 2',3'-cyclic phosphodiesterase</fullName>
        <shortName evidence="2">RNA 2',3'-CPDase</shortName>
        <ecNumber evidence="2">3.1.4.58</ecNumber>
    </recommendedName>
</protein>
<dbReference type="EC" id="3.1.4.58" evidence="2"/>
<dbReference type="GO" id="GO:0008664">
    <property type="term" value="F:RNA 2',3'-cyclic 3'-phosphodiesterase activity"/>
    <property type="evidence" value="ECO:0007669"/>
    <property type="project" value="UniProtKB-EC"/>
</dbReference>
<dbReference type="AlphaFoldDB" id="A0A850P6R6"/>
<feature type="active site" description="Proton acceptor" evidence="2">
    <location>
        <position position="121"/>
    </location>
</feature>
<feature type="short sequence motif" description="HXTX 1" evidence="2">
    <location>
        <begin position="36"/>
        <end position="39"/>
    </location>
</feature>
<dbReference type="EMBL" id="JABXXR010000036">
    <property type="protein sequence ID" value="NVN40307.1"/>
    <property type="molecule type" value="Genomic_DNA"/>
</dbReference>
<accession>A0A850P6R6</accession>
<sequence length="204" mass="22632">MRLFIGLDLPPPLRQALAALRGSVEHALWYPPESYHLTLQFIGDMRERHRQDDLDLALTRLRGRDFSLRLAGAGVAPTPSGGSRLWLGAERSDALMALQGRVESLVRREGVTCAKRRFAPHVSLGLLPVGDTDGAAHWLHMFSLSRFDPFEVSRVTLFRSHSGRTGPAYEALAHYPLDISRPHAEVEGLDPPFGHESGESSLYC</sequence>
<gene>
    <name evidence="3" type="primary">thpR</name>
    <name evidence="3" type="ORF">HUK82_06990</name>
</gene>
<keyword evidence="1 2" id="KW-0378">Hydrolase</keyword>
<comment type="similarity">
    <text evidence="2">Belongs to the 2H phosphoesterase superfamily. ThpR family.</text>
</comment>
<dbReference type="PANTHER" id="PTHR35561">
    <property type="entry name" value="RNA 2',3'-CYCLIC PHOSPHODIESTERASE"/>
    <property type="match status" value="1"/>
</dbReference>
<dbReference type="PANTHER" id="PTHR35561:SF1">
    <property type="entry name" value="RNA 2',3'-CYCLIC PHOSPHODIESTERASE"/>
    <property type="match status" value="1"/>
</dbReference>
<dbReference type="Proteomes" id="UP000585665">
    <property type="component" value="Unassembled WGS sequence"/>
</dbReference>
<name>A0A850P6R6_9PROT</name>
<dbReference type="Pfam" id="PF13563">
    <property type="entry name" value="2_5_RNA_ligase2"/>
    <property type="match status" value="1"/>
</dbReference>
<dbReference type="SUPFAM" id="SSF55144">
    <property type="entry name" value="LigT-like"/>
    <property type="match status" value="1"/>
</dbReference>
<evidence type="ECO:0000313" key="3">
    <source>
        <dbReference type="EMBL" id="NVN40307.1"/>
    </source>
</evidence>
<evidence type="ECO:0000313" key="4">
    <source>
        <dbReference type="Proteomes" id="UP000585665"/>
    </source>
</evidence>
<comment type="catalytic activity">
    <reaction evidence="2">
        <text>a 3'-end 2',3'-cyclophospho-ribonucleotide-RNA + H2O = a 3'-end 2'-phospho-ribonucleotide-RNA + H(+)</text>
        <dbReference type="Rhea" id="RHEA:11828"/>
        <dbReference type="Rhea" id="RHEA-COMP:10464"/>
        <dbReference type="Rhea" id="RHEA-COMP:17353"/>
        <dbReference type="ChEBI" id="CHEBI:15377"/>
        <dbReference type="ChEBI" id="CHEBI:15378"/>
        <dbReference type="ChEBI" id="CHEBI:83064"/>
        <dbReference type="ChEBI" id="CHEBI:173113"/>
        <dbReference type="EC" id="3.1.4.58"/>
    </reaction>
</comment>
<dbReference type="Gene3D" id="3.90.1140.10">
    <property type="entry name" value="Cyclic phosphodiesterase"/>
    <property type="match status" value="1"/>
</dbReference>
<evidence type="ECO:0000256" key="1">
    <source>
        <dbReference type="ARBA" id="ARBA00022801"/>
    </source>
</evidence>
<dbReference type="RefSeq" id="WP_176613277.1">
    <property type="nucleotide sequence ID" value="NZ_JABXXR010000036.1"/>
</dbReference>
<comment type="caution">
    <text evidence="2">Lacks conserved residue(s) required for the propagation of feature annotation.</text>
</comment>
<organism evidence="3 4">
    <name type="scientific">Ameyamaea chiangmaiensis</name>
    <dbReference type="NCBI Taxonomy" id="442969"/>
    <lineage>
        <taxon>Bacteria</taxon>
        <taxon>Pseudomonadati</taxon>
        <taxon>Pseudomonadota</taxon>
        <taxon>Alphaproteobacteria</taxon>
        <taxon>Acetobacterales</taxon>
        <taxon>Acetobacteraceae</taxon>
        <taxon>Ameyamaea</taxon>
    </lineage>
</organism>
<dbReference type="NCBIfam" id="TIGR02258">
    <property type="entry name" value="2_5_ligase"/>
    <property type="match status" value="1"/>
</dbReference>
<dbReference type="HAMAP" id="MF_01940">
    <property type="entry name" value="RNA_CPDase"/>
    <property type="match status" value="1"/>
</dbReference>
<proteinExistence type="inferred from homology"/>
<comment type="function">
    <text evidence="2">Hydrolyzes RNA 2',3'-cyclic phosphodiester to an RNA 2'-phosphomonoester.</text>
</comment>
<dbReference type="GO" id="GO:0004113">
    <property type="term" value="F:2',3'-cyclic-nucleotide 3'-phosphodiesterase activity"/>
    <property type="evidence" value="ECO:0007669"/>
    <property type="project" value="InterPro"/>
</dbReference>
<keyword evidence="4" id="KW-1185">Reference proteome</keyword>
<feature type="active site" description="Proton donor" evidence="2">
    <location>
        <position position="36"/>
    </location>
</feature>
<dbReference type="InterPro" id="IPR004175">
    <property type="entry name" value="RNA_CPDase"/>
</dbReference>
<comment type="caution">
    <text evidence="3">The sequence shown here is derived from an EMBL/GenBank/DDBJ whole genome shotgun (WGS) entry which is preliminary data.</text>
</comment>
<evidence type="ECO:0000256" key="2">
    <source>
        <dbReference type="HAMAP-Rule" id="MF_01940"/>
    </source>
</evidence>
<reference evidence="3 4" key="1">
    <citation type="submission" date="2020-06" db="EMBL/GenBank/DDBJ databases">
        <title>Description of novel acetic acid bacteria.</title>
        <authorList>
            <person name="Sombolestani A."/>
        </authorList>
    </citation>
    <scope>NUCLEOTIDE SEQUENCE [LARGE SCALE GENOMIC DNA]</scope>
    <source>
        <strain evidence="3 4">LMG 27010</strain>
    </source>
</reference>